<dbReference type="SUPFAM" id="SSF54427">
    <property type="entry name" value="NTF2-like"/>
    <property type="match status" value="1"/>
</dbReference>
<evidence type="ECO:0000313" key="3">
    <source>
        <dbReference type="EMBL" id="CTQ68311.1"/>
    </source>
</evidence>
<sequence length="159" mass="17481">MQLRTRVLTAVCTAVFSTFSTLTYAEGSEKMNQDQQDVLTLVQKMTSAFEAGDLETVMRTYEPNQTIMFEPGNPVSDGETAKTAFERFAAISPRFSYSGHEVIVEGDIAIHIAPWQMSGTDPDGNAIKGEGLSIAVLRRQPDGSWKMVIDNPHGSHLLK</sequence>
<proteinExistence type="predicted"/>
<dbReference type="STRING" id="311410.LA5095_04785"/>
<dbReference type="RefSeq" id="WP_055119531.1">
    <property type="nucleotide sequence ID" value="NZ_CANKXR010000006.1"/>
</dbReference>
<dbReference type="Pfam" id="PF14534">
    <property type="entry name" value="DUF4440"/>
    <property type="match status" value="1"/>
</dbReference>
<feature type="signal peptide" evidence="1">
    <location>
        <begin position="1"/>
        <end position="25"/>
    </location>
</feature>
<evidence type="ECO:0000256" key="1">
    <source>
        <dbReference type="SAM" id="SignalP"/>
    </source>
</evidence>
<dbReference type="InterPro" id="IPR027843">
    <property type="entry name" value="DUF4440"/>
</dbReference>
<organism evidence="3 4">
    <name type="scientific">Roseibium album</name>
    <dbReference type="NCBI Taxonomy" id="311410"/>
    <lineage>
        <taxon>Bacteria</taxon>
        <taxon>Pseudomonadati</taxon>
        <taxon>Pseudomonadota</taxon>
        <taxon>Alphaproteobacteria</taxon>
        <taxon>Hyphomicrobiales</taxon>
        <taxon>Stappiaceae</taxon>
        <taxon>Roseibium</taxon>
    </lineage>
</organism>
<dbReference type="Proteomes" id="UP000049983">
    <property type="component" value="Unassembled WGS sequence"/>
</dbReference>
<dbReference type="GeneID" id="97669175"/>
<dbReference type="InterPro" id="IPR032710">
    <property type="entry name" value="NTF2-like_dom_sf"/>
</dbReference>
<accession>A0A0M7A131</accession>
<name>A0A0M7A131_9HYPH</name>
<protein>
    <submittedName>
        <fullName evidence="3">SnoaL-like domain protein</fullName>
    </submittedName>
</protein>
<keyword evidence="4" id="KW-1185">Reference proteome</keyword>
<evidence type="ECO:0000259" key="2">
    <source>
        <dbReference type="Pfam" id="PF14534"/>
    </source>
</evidence>
<dbReference type="EMBL" id="CXWC01000003">
    <property type="protein sequence ID" value="CTQ68311.1"/>
    <property type="molecule type" value="Genomic_DNA"/>
</dbReference>
<feature type="chain" id="PRO_5009787926" evidence="1">
    <location>
        <begin position="26"/>
        <end position="159"/>
    </location>
</feature>
<reference evidence="4" key="1">
    <citation type="submission" date="2015-07" db="EMBL/GenBank/DDBJ databases">
        <authorList>
            <person name="Rodrigo-Torres Lidia"/>
            <person name="Arahal R.David."/>
        </authorList>
    </citation>
    <scope>NUCLEOTIDE SEQUENCE [LARGE SCALE GENOMIC DNA]</scope>
    <source>
        <strain evidence="4">CECT 5096</strain>
    </source>
</reference>
<dbReference type="Gene3D" id="3.10.450.50">
    <property type="match status" value="1"/>
</dbReference>
<evidence type="ECO:0000313" key="4">
    <source>
        <dbReference type="Proteomes" id="UP000049983"/>
    </source>
</evidence>
<dbReference type="AlphaFoldDB" id="A0A0M7A131"/>
<keyword evidence="1" id="KW-0732">Signal</keyword>
<gene>
    <name evidence="3" type="ORF">LA5096_01764</name>
</gene>
<feature type="domain" description="DUF4440" evidence="2">
    <location>
        <begin position="39"/>
        <end position="147"/>
    </location>
</feature>